<protein>
    <recommendedName>
        <fullName evidence="1">Enoyl reductase (ER) domain-containing protein</fullName>
    </recommendedName>
</protein>
<reference evidence="2" key="1">
    <citation type="submission" date="2021-03" db="EMBL/GenBank/DDBJ databases">
        <authorList>
            <person name="Tran Van P."/>
        </authorList>
    </citation>
    <scope>NUCLEOTIDE SEQUENCE</scope>
</reference>
<proteinExistence type="predicted"/>
<dbReference type="SMART" id="SM00829">
    <property type="entry name" value="PKS_ER"/>
    <property type="match status" value="1"/>
</dbReference>
<dbReference type="InterPro" id="IPR049391">
    <property type="entry name" value="FAS_pseudo-KR"/>
</dbReference>
<gene>
    <name evidence="2" type="ORF">TPAB3V08_LOCUS2139</name>
</gene>
<feature type="non-terminal residue" evidence="2">
    <location>
        <position position="652"/>
    </location>
</feature>
<keyword evidence="3" id="KW-1185">Reference proteome</keyword>
<organism evidence="2 3">
    <name type="scientific">Timema podura</name>
    <name type="common">Walking stick</name>
    <dbReference type="NCBI Taxonomy" id="61482"/>
    <lineage>
        <taxon>Eukaryota</taxon>
        <taxon>Metazoa</taxon>
        <taxon>Ecdysozoa</taxon>
        <taxon>Arthropoda</taxon>
        <taxon>Hexapoda</taxon>
        <taxon>Insecta</taxon>
        <taxon>Pterygota</taxon>
        <taxon>Neoptera</taxon>
        <taxon>Polyneoptera</taxon>
        <taxon>Phasmatodea</taxon>
        <taxon>Timematodea</taxon>
        <taxon>Timematoidea</taxon>
        <taxon>Timematidae</taxon>
        <taxon>Timema</taxon>
    </lineage>
</organism>
<dbReference type="EMBL" id="CAJPIN010002119">
    <property type="protein sequence ID" value="CAG2055130.1"/>
    <property type="molecule type" value="Genomic_DNA"/>
</dbReference>
<evidence type="ECO:0000313" key="2">
    <source>
        <dbReference type="EMBL" id="CAG2055130.1"/>
    </source>
</evidence>
<feature type="domain" description="Enoyl reductase (ER)" evidence="1">
    <location>
        <begin position="315"/>
        <end position="618"/>
    </location>
</feature>
<name>A0ABN7NQ13_TIMPD</name>
<dbReference type="InterPro" id="IPR036291">
    <property type="entry name" value="NAD(P)-bd_dom_sf"/>
</dbReference>
<dbReference type="Pfam" id="PF21149">
    <property type="entry name" value="FAS_pseudo-KR"/>
    <property type="match status" value="1"/>
</dbReference>
<dbReference type="SUPFAM" id="SSF51735">
    <property type="entry name" value="NAD(P)-binding Rossmann-fold domains"/>
    <property type="match status" value="1"/>
</dbReference>
<comment type="caution">
    <text evidence="2">The sequence shown here is derived from an EMBL/GenBank/DDBJ whole genome shotgun (WGS) entry which is preliminary data.</text>
</comment>
<sequence length="652" mass="73897">QKAVYQKFSNILTCGGVEIRGIELFKLTTENYNNIKLDTFRFLSHNNPQLKCSLSAKYWMVYGCYKLLIENHAMTLYDRIEIIEIISEEVTSSLGPRVNAIFKSYPRVKFQLNTVFSEKILQLNKDKHISLILANEDTAKQAASIIKGEFLLARFETSQELIFGQELIVIVQQQFEDGYWVLLKKPVPVNDRSSVIHLSTEALVSPGQLRSSLSVGKDNGTKVYVVAQNQNLQDVETFVTHIYKNLKSEHARLIRAHLKMKRDAEVVGYKFYVFGELYVFVLDQSSTTFSPTGRLFLDQLSQDLTVNVYFNGSWGSLRHLPLLQSTAPKPSTLQKLRPYLSLKDWDLSFASLNYEDWCLNRSRSELGLPPDIGVMDLSGWSPEGRRVMALAHKEEPNIHFKTTPHLTWSIPDSWSLEDAATVPLPYAMLGPTRGGEGSAGAVALAYYGLVLKAAVKATESILVHGGHTSMGQAFLAAAIQLELVPYTTVTNTQQKEFIRTRFPQILESNIHNIYDKQLPMNIMKETKGKGIDIIHGNVCACVVSCDLFLSIRQVASFCVDQQLCHTHLFNDMHGCICDFIVDRKLEQTANLSREQTSNSASNLEKLEWMKIFQMMQQAYGNDAESLSIYFEWHSRFRSGKISLKDEERSDLL</sequence>
<dbReference type="InterPro" id="IPR020843">
    <property type="entry name" value="ER"/>
</dbReference>
<feature type="non-terminal residue" evidence="2">
    <location>
        <position position="1"/>
    </location>
</feature>
<evidence type="ECO:0000313" key="3">
    <source>
        <dbReference type="Proteomes" id="UP001153148"/>
    </source>
</evidence>
<evidence type="ECO:0000259" key="1">
    <source>
        <dbReference type="SMART" id="SM00829"/>
    </source>
</evidence>
<accession>A0ABN7NQ13</accession>
<dbReference type="Proteomes" id="UP001153148">
    <property type="component" value="Unassembled WGS sequence"/>
</dbReference>
<dbReference type="Gene3D" id="3.90.180.10">
    <property type="entry name" value="Medium-chain alcohol dehydrogenases, catalytic domain"/>
    <property type="match status" value="1"/>
</dbReference>